<comment type="caution">
    <text evidence="2">The sequence shown here is derived from an EMBL/GenBank/DDBJ whole genome shotgun (WGS) entry which is preliminary data.</text>
</comment>
<sequence length="76" mass="8349">KLASRVDAGGIPDAFKVRMFLNGLNKELATLVAIQNPNTLDAAITQAKTVEAGRYYATEHDFSKPKVEDDLEKLTK</sequence>
<evidence type="ECO:0000313" key="1">
    <source>
        <dbReference type="EMBL" id="CAI2194431.1"/>
    </source>
</evidence>
<organism evidence="2 3">
    <name type="scientific">Funneliformis geosporum</name>
    <dbReference type="NCBI Taxonomy" id="1117311"/>
    <lineage>
        <taxon>Eukaryota</taxon>
        <taxon>Fungi</taxon>
        <taxon>Fungi incertae sedis</taxon>
        <taxon>Mucoromycota</taxon>
        <taxon>Glomeromycotina</taxon>
        <taxon>Glomeromycetes</taxon>
        <taxon>Glomerales</taxon>
        <taxon>Glomeraceae</taxon>
        <taxon>Funneliformis</taxon>
    </lineage>
</organism>
<dbReference type="EMBL" id="CAMKVN010012637">
    <property type="protein sequence ID" value="CAI2195558.1"/>
    <property type="molecule type" value="Genomic_DNA"/>
</dbReference>
<feature type="non-terminal residue" evidence="2">
    <location>
        <position position="1"/>
    </location>
</feature>
<feature type="non-terminal residue" evidence="2">
    <location>
        <position position="76"/>
    </location>
</feature>
<name>A0A9W4X996_9GLOM</name>
<evidence type="ECO:0000313" key="2">
    <source>
        <dbReference type="EMBL" id="CAI2195558.1"/>
    </source>
</evidence>
<accession>A0A9W4X996</accession>
<reference evidence="2" key="1">
    <citation type="submission" date="2022-08" db="EMBL/GenBank/DDBJ databases">
        <authorList>
            <person name="Kallberg Y."/>
            <person name="Tangrot J."/>
            <person name="Rosling A."/>
        </authorList>
    </citation>
    <scope>NUCLEOTIDE SEQUENCE</scope>
    <source>
        <strain evidence="2">Wild A</strain>
    </source>
</reference>
<dbReference type="Proteomes" id="UP001153678">
    <property type="component" value="Unassembled WGS sequence"/>
</dbReference>
<keyword evidence="3" id="KW-1185">Reference proteome</keyword>
<dbReference type="AlphaFoldDB" id="A0A9W4X996"/>
<dbReference type="OrthoDB" id="2490033at2759"/>
<protein>
    <submittedName>
        <fullName evidence="2">16567_t:CDS:1</fullName>
    </submittedName>
    <submittedName>
        <fullName evidence="1">3869_t:CDS:1</fullName>
    </submittedName>
</protein>
<gene>
    <name evidence="1" type="ORF">FWILDA_LOCUS16574</name>
    <name evidence="2" type="ORF">FWILDA_LOCUS17137</name>
</gene>
<dbReference type="EMBL" id="CAMKVN010010887">
    <property type="protein sequence ID" value="CAI2194431.1"/>
    <property type="molecule type" value="Genomic_DNA"/>
</dbReference>
<proteinExistence type="predicted"/>
<evidence type="ECO:0000313" key="3">
    <source>
        <dbReference type="Proteomes" id="UP001153678"/>
    </source>
</evidence>